<dbReference type="AlphaFoldDB" id="A0A024UMX6"/>
<evidence type="ECO:0000259" key="5">
    <source>
        <dbReference type="PROSITE" id="PS51339"/>
    </source>
</evidence>
<proteinExistence type="inferred from homology"/>
<dbReference type="CDD" id="cd14507">
    <property type="entry name" value="PTP-MTM-like"/>
    <property type="match status" value="1"/>
</dbReference>
<dbReference type="PANTHER" id="PTHR10807:SF128">
    <property type="entry name" value="PHOSPHATIDYLINOSITOL-3,5-BISPHOSPHATE 3-PHOSPHATASE"/>
    <property type="match status" value="1"/>
</dbReference>
<dbReference type="InterPro" id="IPR030564">
    <property type="entry name" value="Myotubularin"/>
</dbReference>
<dbReference type="eggNOG" id="KOG4471">
    <property type="taxonomic scope" value="Eukaryota"/>
</dbReference>
<dbReference type="OrthoDB" id="271628at2759"/>
<dbReference type="InterPro" id="IPR000195">
    <property type="entry name" value="Rab-GAP-TBC_dom"/>
</dbReference>
<evidence type="ECO:0008006" key="7">
    <source>
        <dbReference type="Google" id="ProtNLM"/>
    </source>
</evidence>
<dbReference type="InterPro" id="IPR029021">
    <property type="entry name" value="Prot-tyrosine_phosphatase-like"/>
</dbReference>
<dbReference type="EMBL" id="KI913954">
    <property type="protein sequence ID" value="ETW07520.1"/>
    <property type="molecule type" value="Genomic_DNA"/>
</dbReference>
<dbReference type="SUPFAM" id="SSF50156">
    <property type="entry name" value="PDZ domain-like"/>
    <property type="match status" value="1"/>
</dbReference>
<dbReference type="InterPro" id="IPR010569">
    <property type="entry name" value="Myotubularin-like_Pase_dom"/>
</dbReference>
<dbReference type="VEuPathDB" id="FungiDB:H310_02021"/>
<dbReference type="Gene3D" id="2.30.29.30">
    <property type="entry name" value="Pleckstrin-homology domain (PH domain)/Phosphotyrosine-binding domain (PTB)"/>
    <property type="match status" value="1"/>
</dbReference>
<dbReference type="Gene3D" id="1.10.8.270">
    <property type="entry name" value="putative rabgap domain of human tbc1 domain family member 14 like domains"/>
    <property type="match status" value="1"/>
</dbReference>
<dbReference type="SUPFAM" id="SSF52799">
    <property type="entry name" value="(Phosphotyrosine protein) phosphatases II"/>
    <property type="match status" value="1"/>
</dbReference>
<dbReference type="InterPro" id="IPR036034">
    <property type="entry name" value="PDZ_sf"/>
</dbReference>
<evidence type="ECO:0000259" key="4">
    <source>
        <dbReference type="PROSITE" id="PS50086"/>
    </source>
</evidence>
<reference evidence="6" key="1">
    <citation type="submission" date="2013-12" db="EMBL/GenBank/DDBJ databases">
        <title>The Genome Sequence of Aphanomyces invadans NJM9701.</title>
        <authorList>
            <consortium name="The Broad Institute Genomics Platform"/>
            <person name="Russ C."/>
            <person name="Tyler B."/>
            <person name="van West P."/>
            <person name="Dieguez-Uribeondo J."/>
            <person name="Young S.K."/>
            <person name="Zeng Q."/>
            <person name="Gargeya S."/>
            <person name="Fitzgerald M."/>
            <person name="Abouelleil A."/>
            <person name="Alvarado L."/>
            <person name="Chapman S.B."/>
            <person name="Gainer-Dewar J."/>
            <person name="Goldberg J."/>
            <person name="Griggs A."/>
            <person name="Gujja S."/>
            <person name="Hansen M."/>
            <person name="Howarth C."/>
            <person name="Imamovic A."/>
            <person name="Ireland A."/>
            <person name="Larimer J."/>
            <person name="McCowan C."/>
            <person name="Murphy C."/>
            <person name="Pearson M."/>
            <person name="Poon T.W."/>
            <person name="Priest M."/>
            <person name="Roberts A."/>
            <person name="Saif S."/>
            <person name="Shea T."/>
            <person name="Sykes S."/>
            <person name="Wortman J."/>
            <person name="Nusbaum C."/>
            <person name="Birren B."/>
        </authorList>
    </citation>
    <scope>NUCLEOTIDE SEQUENCE [LARGE SCALE GENOMIC DNA]</scope>
    <source>
        <strain evidence="6">NJM9701</strain>
    </source>
</reference>
<feature type="domain" description="Rab-GAP TBC" evidence="4">
    <location>
        <begin position="1"/>
        <end position="289"/>
    </location>
</feature>
<sequence>MQGTEGYGVRWMRYLGVGSDGTLLQKRKAYEILRDELKFRPTLEQQHHPLSEADDNPWNQFYADDHLVREINTDLDRLYPQGQETYFQERKDYMDMLRNVLFVWCKQHPTLAYRQGMHDLVAVILYACVNPSHKLDENDDRVEFLEHDTYILFERIMVWMKPLYAIQTISPAPTPDDVPLPTADGSDADLFGPPPPRVLSPEDRPLFRSSNGPDTDLCATPAQQSALQLLCHVVQYELLAKHDPQLACHLQNVQVLPETYCLRWLRLLLAREFPLDQTLRVWDAMFAVESESTSPSSSLELLPYVCVAMLVYFSTTLRECDNTGCLQLLMRPASTPLPAHAIIDSALLMYNPMKESNHEDMDVVCFVEGSLGIVLTNAKAPYDFRLAVKELSGQALQSGKVHVGDLIESINGVKMYKISTDEIKKHIALLPRPLYVSFLHVDDSIPADSDDPVAAVASSSATTPFLLPDDTPLPPFLDGEQCYAHMETSMHQPVFHAPSGSCASHFVAGRLFLTNYRCLFQGFVSGTLWEIPVLSIACIVSDAAPIDINPLSLESTATSSGRRHSHSHLHHRGDPQYTVVLQCKDTQKVKFAFRDGQEFARMHKCLSVLAFPASLTDAFCFHYRPHILPSDVVMPFDIRADYQRVGLLHPAGGPSRFRCIDHAYLLCESYPRYLMVPSGMSDIKLQVAASFRSSQRLPVACWQHPTNHAVIARSSQPLVGLKSARCAEDEQLVQLLCGGHATSGEVFPSGFRYVIMDARGQLAAAGNKAMGKGTESTANYRGAKLAHMNMENIHAIRNSFQSLTAAFDPLDTDQNSSFFQKIDSSGWLKHVRLVLKASWELAEYVHSGVSVLTHCSDGWDRTAQMVSLAELMLDPFYRTLEGFQVLIEKEWCSFGHQFGLRSGHARSDVSNEQRSPIFLLWLDCVHQALRQFETEFEFAPTLLLFLADHVYSCKYGNFMFDCEKSRVDCFEKYPATNVWGDIESMRDTFVNPLFSPQRTVLAPSTVWKNIVLWREYFARFDPTFVPPVECIQYYS</sequence>
<dbReference type="SUPFAM" id="SSF50729">
    <property type="entry name" value="PH domain-like"/>
    <property type="match status" value="1"/>
</dbReference>
<dbReference type="SUPFAM" id="SSF47923">
    <property type="entry name" value="Ypt/Rab-GAP domain of gyp1p"/>
    <property type="match status" value="2"/>
</dbReference>
<feature type="active site" description="Phosphocysteine intermediate" evidence="2">
    <location>
        <position position="855"/>
    </location>
</feature>
<feature type="binding site" evidence="3">
    <location>
        <begin position="855"/>
        <end position="861"/>
    </location>
    <ligand>
        <name>substrate</name>
    </ligand>
</feature>
<dbReference type="PANTHER" id="PTHR10807">
    <property type="entry name" value="MYOTUBULARIN-RELATED"/>
    <property type="match status" value="1"/>
</dbReference>
<organism evidence="6">
    <name type="scientific">Aphanomyces invadans</name>
    <dbReference type="NCBI Taxonomy" id="157072"/>
    <lineage>
        <taxon>Eukaryota</taxon>
        <taxon>Sar</taxon>
        <taxon>Stramenopiles</taxon>
        <taxon>Oomycota</taxon>
        <taxon>Saprolegniomycetes</taxon>
        <taxon>Saprolegniales</taxon>
        <taxon>Verrucalvaceae</taxon>
        <taxon>Aphanomyces</taxon>
    </lineage>
</organism>
<protein>
    <recommendedName>
        <fullName evidence="7">Phosphatidylinositol-3-phosphatase</fullName>
    </recommendedName>
</protein>
<evidence type="ECO:0000256" key="1">
    <source>
        <dbReference type="ARBA" id="ARBA00007471"/>
    </source>
</evidence>
<evidence type="ECO:0000256" key="3">
    <source>
        <dbReference type="PIRSR" id="PIRSR630564-2"/>
    </source>
</evidence>
<dbReference type="Pfam" id="PF00566">
    <property type="entry name" value="RabGAP-TBC"/>
    <property type="match status" value="2"/>
</dbReference>
<dbReference type="InterPro" id="IPR011993">
    <property type="entry name" value="PH-like_dom_sf"/>
</dbReference>
<dbReference type="PROSITE" id="PS51339">
    <property type="entry name" value="PPASE_MYOTUBULARIN"/>
    <property type="match status" value="1"/>
</dbReference>
<dbReference type="InterPro" id="IPR035969">
    <property type="entry name" value="Rab-GAP_TBC_sf"/>
</dbReference>
<dbReference type="Gene3D" id="1.10.472.80">
    <property type="entry name" value="Ypt/Rab-GAP domain of gyp1p, domain 3"/>
    <property type="match status" value="1"/>
</dbReference>
<dbReference type="GeneID" id="20079071"/>
<accession>A0A024UMX6</accession>
<feature type="binding site" evidence="3">
    <location>
        <begin position="792"/>
        <end position="793"/>
    </location>
    <ligand>
        <name>substrate</name>
    </ligand>
</feature>
<dbReference type="SMART" id="SM00164">
    <property type="entry name" value="TBC"/>
    <property type="match status" value="1"/>
</dbReference>
<evidence type="ECO:0000256" key="2">
    <source>
        <dbReference type="PIRSR" id="PIRSR630564-1"/>
    </source>
</evidence>
<dbReference type="eggNOG" id="KOG1091">
    <property type="taxonomic scope" value="Eukaryota"/>
</dbReference>
<name>A0A024UMX6_9STRA</name>
<comment type="similarity">
    <text evidence="1">Belongs to the protein-tyrosine phosphatase family. Non-receptor class myotubularin subfamily.</text>
</comment>
<evidence type="ECO:0000313" key="6">
    <source>
        <dbReference type="EMBL" id="ETW07520.1"/>
    </source>
</evidence>
<dbReference type="Pfam" id="PF06602">
    <property type="entry name" value="Myotub-related"/>
    <property type="match status" value="1"/>
</dbReference>
<gene>
    <name evidence="6" type="ORF">H310_02021</name>
</gene>
<dbReference type="GO" id="GO:0005737">
    <property type="term" value="C:cytoplasm"/>
    <property type="evidence" value="ECO:0007669"/>
    <property type="project" value="TreeGrafter"/>
</dbReference>
<dbReference type="RefSeq" id="XP_008863613.1">
    <property type="nucleotide sequence ID" value="XM_008865391.1"/>
</dbReference>
<dbReference type="PROSITE" id="PS50086">
    <property type="entry name" value="TBC_RABGAP"/>
    <property type="match status" value="1"/>
</dbReference>
<dbReference type="STRING" id="157072.A0A024UMX6"/>
<feature type="domain" description="Myotubularin phosphatase" evidence="5">
    <location>
        <begin position="632"/>
        <end position="1017"/>
    </location>
</feature>